<accession>A0ABZ0X693</accession>
<dbReference type="RefSeq" id="WP_156823044.1">
    <property type="nucleotide sequence ID" value="NZ_CP140158.1"/>
</dbReference>
<protein>
    <submittedName>
        <fullName evidence="1">Uncharacterized protein</fullName>
    </submittedName>
</protein>
<organism evidence="1 2">
    <name type="scientific">Kangiella aquimarina</name>
    <dbReference type="NCBI Taxonomy" id="261965"/>
    <lineage>
        <taxon>Bacteria</taxon>
        <taxon>Pseudomonadati</taxon>
        <taxon>Pseudomonadota</taxon>
        <taxon>Gammaproteobacteria</taxon>
        <taxon>Kangiellales</taxon>
        <taxon>Kangiellaceae</taxon>
        <taxon>Kangiella</taxon>
    </lineage>
</organism>
<evidence type="ECO:0000313" key="1">
    <source>
        <dbReference type="EMBL" id="WQG86138.1"/>
    </source>
</evidence>
<keyword evidence="2" id="KW-1185">Reference proteome</keyword>
<reference evidence="1 2" key="1">
    <citation type="submission" date="2023-11" db="EMBL/GenBank/DDBJ databases">
        <title>MicrobeMod: A computational toolkit for identifying prokaryotic methylation and restriction-modification with nanopore sequencing.</title>
        <authorList>
            <person name="Crits-Christoph A."/>
            <person name="Kang S.C."/>
            <person name="Lee H."/>
            <person name="Ostrov N."/>
        </authorList>
    </citation>
    <scope>NUCLEOTIDE SEQUENCE [LARGE SCALE GENOMIC DNA]</scope>
    <source>
        <strain evidence="1 2">DSMZ 16071</strain>
    </source>
</reference>
<name>A0ABZ0X693_9GAMM</name>
<evidence type="ECO:0000313" key="2">
    <source>
        <dbReference type="Proteomes" id="UP001324185"/>
    </source>
</evidence>
<gene>
    <name evidence="1" type="ORF">SR900_04410</name>
</gene>
<dbReference type="Proteomes" id="UP001324185">
    <property type="component" value="Chromosome"/>
</dbReference>
<proteinExistence type="predicted"/>
<dbReference type="EMBL" id="CP140158">
    <property type="protein sequence ID" value="WQG86138.1"/>
    <property type="molecule type" value="Genomic_DNA"/>
</dbReference>
<sequence>MMMNKFEKSKNIVHLPVDNKRVDEVVVIDGWWRRMLNKIVRWFKRSSKEVVPVDELQQLRQRNKDKRTVLRCATILLNQPEPGSAAESKEGNVIDFRTMAEVTIKDD</sequence>